<feature type="compositionally biased region" description="Basic and acidic residues" evidence="1">
    <location>
        <begin position="478"/>
        <end position="488"/>
    </location>
</feature>
<reference evidence="2 3" key="1">
    <citation type="journal article" date="2018" name="Nat. Ecol. Evol.">
        <title>Pezizomycetes genomes reveal the molecular basis of ectomycorrhizal truffle lifestyle.</title>
        <authorList>
            <person name="Murat C."/>
            <person name="Payen T."/>
            <person name="Noel B."/>
            <person name="Kuo A."/>
            <person name="Morin E."/>
            <person name="Chen J."/>
            <person name="Kohler A."/>
            <person name="Krizsan K."/>
            <person name="Balestrini R."/>
            <person name="Da Silva C."/>
            <person name="Montanini B."/>
            <person name="Hainaut M."/>
            <person name="Levati E."/>
            <person name="Barry K.W."/>
            <person name="Belfiori B."/>
            <person name="Cichocki N."/>
            <person name="Clum A."/>
            <person name="Dockter R.B."/>
            <person name="Fauchery L."/>
            <person name="Guy J."/>
            <person name="Iotti M."/>
            <person name="Le Tacon F."/>
            <person name="Lindquist E.A."/>
            <person name="Lipzen A."/>
            <person name="Malagnac F."/>
            <person name="Mello A."/>
            <person name="Molinier V."/>
            <person name="Miyauchi S."/>
            <person name="Poulain J."/>
            <person name="Riccioni C."/>
            <person name="Rubini A."/>
            <person name="Sitrit Y."/>
            <person name="Splivallo R."/>
            <person name="Traeger S."/>
            <person name="Wang M."/>
            <person name="Zifcakova L."/>
            <person name="Wipf D."/>
            <person name="Zambonelli A."/>
            <person name="Paolocci F."/>
            <person name="Nowrousian M."/>
            <person name="Ottonello S."/>
            <person name="Baldrian P."/>
            <person name="Spatafora J.W."/>
            <person name="Henrissat B."/>
            <person name="Nagy L.G."/>
            <person name="Aury J.M."/>
            <person name="Wincker P."/>
            <person name="Grigoriev I.V."/>
            <person name="Bonfante P."/>
            <person name="Martin F.M."/>
        </authorList>
    </citation>
    <scope>NUCLEOTIDE SEQUENCE [LARGE SCALE GENOMIC DNA]</scope>
    <source>
        <strain evidence="2 3">120613-1</strain>
    </source>
</reference>
<dbReference type="InterPro" id="IPR027796">
    <property type="entry name" value="OTT_1508_deam-like"/>
</dbReference>
<evidence type="ECO:0000313" key="2">
    <source>
        <dbReference type="EMBL" id="RPA91709.1"/>
    </source>
</evidence>
<dbReference type="STRING" id="1336337.A0A3N4J0B9"/>
<accession>A0A3N4J0B9</accession>
<proteinExistence type="predicted"/>
<organism evidence="2 3">
    <name type="scientific">Choiromyces venosus 120613-1</name>
    <dbReference type="NCBI Taxonomy" id="1336337"/>
    <lineage>
        <taxon>Eukaryota</taxon>
        <taxon>Fungi</taxon>
        <taxon>Dikarya</taxon>
        <taxon>Ascomycota</taxon>
        <taxon>Pezizomycotina</taxon>
        <taxon>Pezizomycetes</taxon>
        <taxon>Pezizales</taxon>
        <taxon>Tuberaceae</taxon>
        <taxon>Choiromyces</taxon>
    </lineage>
</organism>
<dbReference type="EMBL" id="ML120489">
    <property type="protein sequence ID" value="RPA91709.1"/>
    <property type="molecule type" value="Genomic_DNA"/>
</dbReference>
<evidence type="ECO:0000256" key="1">
    <source>
        <dbReference type="SAM" id="MobiDB-lite"/>
    </source>
</evidence>
<feature type="region of interest" description="Disordered" evidence="1">
    <location>
        <begin position="464"/>
        <end position="495"/>
    </location>
</feature>
<gene>
    <name evidence="2" type="ORF">L873DRAFT_1794700</name>
</gene>
<evidence type="ECO:0000313" key="3">
    <source>
        <dbReference type="Proteomes" id="UP000276215"/>
    </source>
</evidence>
<name>A0A3N4J0B9_9PEZI</name>
<feature type="region of interest" description="Disordered" evidence="1">
    <location>
        <begin position="512"/>
        <end position="537"/>
    </location>
</feature>
<dbReference type="Proteomes" id="UP000276215">
    <property type="component" value="Unassembled WGS sequence"/>
</dbReference>
<dbReference type="OrthoDB" id="4184514at2759"/>
<dbReference type="Pfam" id="PF14441">
    <property type="entry name" value="OTT_1508_deam"/>
    <property type="match status" value="1"/>
</dbReference>
<keyword evidence="3" id="KW-1185">Reference proteome</keyword>
<feature type="compositionally biased region" description="Basic residues" evidence="1">
    <location>
        <begin position="512"/>
        <end position="522"/>
    </location>
</feature>
<dbReference type="AlphaFoldDB" id="A0A3N4J0B9"/>
<protein>
    <submittedName>
        <fullName evidence="2">Uncharacterized protein</fullName>
    </submittedName>
</protein>
<sequence length="537" mass="60503">MANKPDPHYLVALMNCVFPGGGDPSPRRSDPPPHTPQHGIVDNYHVNVRTFPILDALAHICVSQGGAQVVAIALQLDSQNQKIRLVLAENTDVPGSLVDHLTSVWGKLQNLSDEYAKQRTKESENPLANSPPIPPKVANPLKIEIFCDIYQYSLEKQIKRIEKWSARLTDFIGDLLQRRAVDGLERLERNLYSATVALVLAAELVSRLDEDPENTLTDAEWETVYRQSMQANEHAKLVLDVDNGLDCENLALEIHDDHPGDPFPLRRALRKLTSLPYHIESLIGFAHSPRLRPALQYEMSIFPVPNQPRNVQLPTTLGQWKSFLEAAYGGHHPSQKAQATKLSSRFRPRDKESSVHYKCPVHCECALIQYLQVKQHNDWDNIRAFNYIGVSKLSCRACCTWIEAFNEQGGPEFYTRGSHGKWYWPWGVPWEESLEEAEESLGEKMARKVYKEYLTQMRLPDPRRRRFADSSGVSSSGAEHHLADDDAARATAESDMAVQKFGGNFNELARAKLSRVQRRRGIPKGPGGQNEPGSSDI</sequence>